<dbReference type="EMBL" id="HBUF01585827">
    <property type="protein sequence ID" value="CAG6771751.1"/>
    <property type="molecule type" value="Transcribed_RNA"/>
</dbReference>
<organism evidence="2">
    <name type="scientific">Cacopsylla melanoneura</name>
    <dbReference type="NCBI Taxonomy" id="428564"/>
    <lineage>
        <taxon>Eukaryota</taxon>
        <taxon>Metazoa</taxon>
        <taxon>Ecdysozoa</taxon>
        <taxon>Arthropoda</taxon>
        <taxon>Hexapoda</taxon>
        <taxon>Insecta</taxon>
        <taxon>Pterygota</taxon>
        <taxon>Neoptera</taxon>
        <taxon>Paraneoptera</taxon>
        <taxon>Hemiptera</taxon>
        <taxon>Sternorrhyncha</taxon>
        <taxon>Psylloidea</taxon>
        <taxon>Psyllidae</taxon>
        <taxon>Psyllinae</taxon>
        <taxon>Cacopsylla</taxon>
    </lineage>
</organism>
<accession>A0A8D9AS31</accession>
<evidence type="ECO:0000256" key="1">
    <source>
        <dbReference type="SAM" id="MobiDB-lite"/>
    </source>
</evidence>
<dbReference type="AlphaFoldDB" id="A0A8D9AS31"/>
<proteinExistence type="predicted"/>
<dbReference type="EMBL" id="HBUF01585828">
    <property type="protein sequence ID" value="CAG6771753.1"/>
    <property type="molecule type" value="Transcribed_RNA"/>
</dbReference>
<feature type="region of interest" description="Disordered" evidence="1">
    <location>
        <begin position="32"/>
        <end position="57"/>
    </location>
</feature>
<name>A0A8D9AS31_9HEMI</name>
<feature type="compositionally biased region" description="Basic residues" evidence="1">
    <location>
        <begin position="45"/>
        <end position="56"/>
    </location>
</feature>
<reference evidence="2" key="1">
    <citation type="submission" date="2021-05" db="EMBL/GenBank/DDBJ databases">
        <authorList>
            <person name="Alioto T."/>
            <person name="Alioto T."/>
            <person name="Gomez Garrido J."/>
        </authorList>
    </citation>
    <scope>NUCLEOTIDE SEQUENCE</scope>
</reference>
<dbReference type="EMBL" id="HBUF01585829">
    <property type="protein sequence ID" value="CAG6771755.1"/>
    <property type="molecule type" value="Transcribed_RNA"/>
</dbReference>
<evidence type="ECO:0000313" key="2">
    <source>
        <dbReference type="EMBL" id="CAG6771753.1"/>
    </source>
</evidence>
<protein>
    <submittedName>
        <fullName evidence="2">Uncharacterized protein</fullName>
    </submittedName>
</protein>
<sequence>MNLKQNLPILVINQRLRQTTTLTFQTLTFSPLTSHLPLSPNPFSPKKRKKRKRHKLSSIDQYPTQHNDIIYLPVHIVLYCWEWLFWVPDCWNKSINCFTNQ</sequence>